<accession>A0A3M6U3R9</accession>
<dbReference type="InterPro" id="IPR000421">
    <property type="entry name" value="FA58C"/>
</dbReference>
<organism evidence="2 3">
    <name type="scientific">Pocillopora damicornis</name>
    <name type="common">Cauliflower coral</name>
    <name type="synonym">Millepora damicornis</name>
    <dbReference type="NCBI Taxonomy" id="46731"/>
    <lineage>
        <taxon>Eukaryota</taxon>
        <taxon>Metazoa</taxon>
        <taxon>Cnidaria</taxon>
        <taxon>Anthozoa</taxon>
        <taxon>Hexacorallia</taxon>
        <taxon>Scleractinia</taxon>
        <taxon>Astrocoeniina</taxon>
        <taxon>Pocilloporidae</taxon>
        <taxon>Pocillopora</taxon>
    </lineage>
</organism>
<evidence type="ECO:0000313" key="3">
    <source>
        <dbReference type="Proteomes" id="UP000275408"/>
    </source>
</evidence>
<evidence type="ECO:0000313" key="2">
    <source>
        <dbReference type="EMBL" id="RMX48128.1"/>
    </source>
</evidence>
<dbReference type="Proteomes" id="UP000275408">
    <property type="component" value="Unassembled WGS sequence"/>
</dbReference>
<evidence type="ECO:0000259" key="1">
    <source>
        <dbReference type="PROSITE" id="PS50022"/>
    </source>
</evidence>
<feature type="domain" description="F5/8 type C" evidence="1">
    <location>
        <begin position="1"/>
        <end position="95"/>
    </location>
</feature>
<dbReference type="Pfam" id="PF00754">
    <property type="entry name" value="F5_F8_type_C"/>
    <property type="match status" value="1"/>
</dbReference>
<proteinExistence type="predicted"/>
<dbReference type="EMBL" id="RCHS01002309">
    <property type="protein sequence ID" value="RMX48128.1"/>
    <property type="molecule type" value="Genomic_DNA"/>
</dbReference>
<dbReference type="AlphaFoldDB" id="A0A3M6U3R9"/>
<dbReference type="InterPro" id="IPR008979">
    <property type="entry name" value="Galactose-bd-like_sf"/>
</dbReference>
<name>A0A3M6U3R9_POCDA</name>
<dbReference type="PANTHER" id="PTHR24543">
    <property type="entry name" value="MULTICOPPER OXIDASE-RELATED"/>
    <property type="match status" value="1"/>
</dbReference>
<dbReference type="SUPFAM" id="SSF49785">
    <property type="entry name" value="Galactose-binding domain-like"/>
    <property type="match status" value="1"/>
</dbReference>
<dbReference type="PROSITE" id="PS50022">
    <property type="entry name" value="FA58C_3"/>
    <property type="match status" value="1"/>
</dbReference>
<sequence>MAMMDNLTVSTGETETYQTRKASTKVLGLDLLLLYNAYIRQFYIPQYSTQVFPGNTDRDTVVYHDLNPVIDARFVRVLPMEWFGHIGMRMELYSYSCQSKLLVELFIPDWIIVLNSQK</sequence>
<keyword evidence="3" id="KW-1185">Reference proteome</keyword>
<protein>
    <recommendedName>
        <fullName evidence="1">F5/8 type C domain-containing protein</fullName>
    </recommendedName>
</protein>
<reference evidence="2 3" key="1">
    <citation type="journal article" date="2018" name="Sci. Rep.">
        <title>Comparative analysis of the Pocillopora damicornis genome highlights role of immune system in coral evolution.</title>
        <authorList>
            <person name="Cunning R."/>
            <person name="Bay R.A."/>
            <person name="Gillette P."/>
            <person name="Baker A.C."/>
            <person name="Traylor-Knowles N."/>
        </authorList>
    </citation>
    <scope>NUCLEOTIDE SEQUENCE [LARGE SCALE GENOMIC DNA]</scope>
    <source>
        <strain evidence="2">RSMAS</strain>
        <tissue evidence="2">Whole animal</tissue>
    </source>
</reference>
<dbReference type="Gene3D" id="2.60.120.260">
    <property type="entry name" value="Galactose-binding domain-like"/>
    <property type="match status" value="1"/>
</dbReference>
<comment type="caution">
    <text evidence="2">The sequence shown here is derived from an EMBL/GenBank/DDBJ whole genome shotgun (WGS) entry which is preliminary data.</text>
</comment>
<gene>
    <name evidence="2" type="ORF">pdam_00014711</name>
</gene>